<evidence type="ECO:0000256" key="3">
    <source>
        <dbReference type="ARBA" id="ARBA00022692"/>
    </source>
</evidence>
<dbReference type="EMBL" id="JACHBW010000010">
    <property type="protein sequence ID" value="MBB6103904.1"/>
    <property type="molecule type" value="Genomic_DNA"/>
</dbReference>
<dbReference type="InterPro" id="IPR000184">
    <property type="entry name" value="Bac_surfAg_D15"/>
</dbReference>
<gene>
    <name evidence="9" type="ORF">F4827_003759</name>
</gene>
<evidence type="ECO:0000313" key="9">
    <source>
        <dbReference type="EMBL" id="MBB6103904.1"/>
    </source>
</evidence>
<evidence type="ECO:0000256" key="1">
    <source>
        <dbReference type="ARBA" id="ARBA00004370"/>
    </source>
</evidence>
<keyword evidence="6" id="KW-0998">Cell outer membrane</keyword>
<dbReference type="PANTHER" id="PTHR12815:SF47">
    <property type="entry name" value="TRANSLOCATION AND ASSEMBLY MODULE SUBUNIT TAMA"/>
    <property type="match status" value="1"/>
</dbReference>
<proteinExistence type="predicted"/>
<dbReference type="Pfam" id="PF01103">
    <property type="entry name" value="Omp85"/>
    <property type="match status" value="1"/>
</dbReference>
<feature type="domain" description="Bacterial surface antigen (D15)" evidence="7">
    <location>
        <begin position="383"/>
        <end position="610"/>
    </location>
</feature>
<evidence type="ECO:0000256" key="6">
    <source>
        <dbReference type="ARBA" id="ARBA00023237"/>
    </source>
</evidence>
<dbReference type="InterPro" id="IPR039910">
    <property type="entry name" value="D15-like"/>
</dbReference>
<keyword evidence="5" id="KW-0472">Membrane</keyword>
<keyword evidence="3" id="KW-0812">Transmembrane</keyword>
<keyword evidence="10" id="KW-1185">Reference proteome</keyword>
<keyword evidence="4" id="KW-0732">Signal</keyword>
<sequence length="623" mass="68761">MAGRLIEAARVWPFVRRVSHAWTGRAARSSACMAAWLAAGFAFSLLGAAPASAALTDLLPWSHGKTYYDVDIQASPRELRKLLEAHLDIARFARREDISDDQFEFLVTATPQQVRDLASTDGYFTPVVRTDVHTDENGRRVVHVMVDSGPRTMISSIQLGFAGPVLTEDHAQENATRFAFSLHEGDAFTQSDWDGAKNAALRALQSRRYLGAKIVHSEARVDPLKHDAKLSVTFDSGPTFTMGQLDISGPRRYPEKIVTNVNPLSPGEIYDLNRVTELQRQLQNTPYYASVAIDVDDNTQKPLNTPVHVKVSEYPYNNFRGGVGYSTDTGAHVQGSYTYLDTFGAAWPFQVAGRLDQIQQYGQIQLSMPPGPRAWTNSALVSYTTTDVSDTNIYSLRMGVQRTRTSQNIDYAYSLLYYQDRLTQNAAGPTTSRALVPSWSWTRRNVDDPLFPRSGNLVRVEAGFAVKGAAADATFMRGYMRGQQYLPIGRSDLVLFRAELGGVFTSSSSSNVPASLLFRAGGSNSVRGYGFQSIGNDVDGSILPAKYLVTGSAEYQHWFSHDWGGAAFFDVGTATDTWGERVFYPGAGLGARWRSPVGPVNLDLAYGFRERRVRPYLTLGIAF</sequence>
<dbReference type="Proteomes" id="UP000571554">
    <property type="component" value="Unassembled WGS sequence"/>
</dbReference>
<evidence type="ECO:0000259" key="7">
    <source>
        <dbReference type="Pfam" id="PF01103"/>
    </source>
</evidence>
<dbReference type="AlphaFoldDB" id="A0A7W9WTS6"/>
<evidence type="ECO:0000259" key="8">
    <source>
        <dbReference type="Pfam" id="PF07244"/>
    </source>
</evidence>
<comment type="subcellular location">
    <subcellularLocation>
        <location evidence="1">Membrane</location>
    </subcellularLocation>
</comment>
<reference evidence="9 10" key="1">
    <citation type="submission" date="2020-08" db="EMBL/GenBank/DDBJ databases">
        <title>Above-ground endophytic microbial communities from plants in different locations in the United States.</title>
        <authorList>
            <person name="Frank C."/>
        </authorList>
    </citation>
    <scope>NUCLEOTIDE SEQUENCE [LARGE SCALE GENOMIC DNA]</scope>
    <source>
        <strain evidence="9 10">WP4_2_2</strain>
    </source>
</reference>
<dbReference type="InterPro" id="IPR010827">
    <property type="entry name" value="BamA/TamA_POTRA"/>
</dbReference>
<evidence type="ECO:0000256" key="2">
    <source>
        <dbReference type="ARBA" id="ARBA00022452"/>
    </source>
</evidence>
<evidence type="ECO:0000256" key="5">
    <source>
        <dbReference type="ARBA" id="ARBA00023136"/>
    </source>
</evidence>
<dbReference type="Gene3D" id="2.40.160.50">
    <property type="entry name" value="membrane protein fhac: a member of the omp85/tpsb transporter family"/>
    <property type="match status" value="1"/>
</dbReference>
<dbReference type="GO" id="GO:0019867">
    <property type="term" value="C:outer membrane"/>
    <property type="evidence" value="ECO:0007669"/>
    <property type="project" value="InterPro"/>
</dbReference>
<protein>
    <submittedName>
        <fullName evidence="9">Translocation and assembly module TamA</fullName>
    </submittedName>
</protein>
<dbReference type="Pfam" id="PF07244">
    <property type="entry name" value="POTRA"/>
    <property type="match status" value="1"/>
</dbReference>
<dbReference type="PANTHER" id="PTHR12815">
    <property type="entry name" value="SORTING AND ASSEMBLY MACHINERY SAMM50 PROTEIN FAMILY MEMBER"/>
    <property type="match status" value="1"/>
</dbReference>
<organism evidence="9 10">
    <name type="scientific">Paraburkholderia bannensis</name>
    <dbReference type="NCBI Taxonomy" id="765414"/>
    <lineage>
        <taxon>Bacteria</taxon>
        <taxon>Pseudomonadati</taxon>
        <taxon>Pseudomonadota</taxon>
        <taxon>Betaproteobacteria</taxon>
        <taxon>Burkholderiales</taxon>
        <taxon>Burkholderiaceae</taxon>
        <taxon>Paraburkholderia</taxon>
    </lineage>
</organism>
<dbReference type="RefSeq" id="WP_409258810.1">
    <property type="nucleotide sequence ID" value="NZ_JACHBW010000010.1"/>
</dbReference>
<name>A0A7W9WTS6_9BURK</name>
<evidence type="ECO:0000313" key="10">
    <source>
        <dbReference type="Proteomes" id="UP000571554"/>
    </source>
</evidence>
<accession>A0A7W9WTS6</accession>
<keyword evidence="2" id="KW-1134">Transmembrane beta strand</keyword>
<feature type="domain" description="POTRA" evidence="8">
    <location>
        <begin position="242"/>
        <end position="313"/>
    </location>
</feature>
<comment type="caution">
    <text evidence="9">The sequence shown here is derived from an EMBL/GenBank/DDBJ whole genome shotgun (WGS) entry which is preliminary data.</text>
</comment>
<dbReference type="Gene3D" id="3.10.20.310">
    <property type="entry name" value="membrane protein fhac"/>
    <property type="match status" value="2"/>
</dbReference>
<evidence type="ECO:0000256" key="4">
    <source>
        <dbReference type="ARBA" id="ARBA00022729"/>
    </source>
</evidence>